<dbReference type="InterPro" id="IPR051242">
    <property type="entry name" value="WD-EF-hand_domain"/>
</dbReference>
<dbReference type="InterPro" id="IPR002048">
    <property type="entry name" value="EF_hand_dom"/>
</dbReference>
<keyword evidence="9" id="KW-1185">Reference proteome</keyword>
<reference evidence="8 9" key="1">
    <citation type="submission" date="2017-12" db="EMBL/GenBank/DDBJ databases">
        <title>Sequencing, de novo assembly and annotation of complete genome of a new Thraustochytrid species, strain FCC1311.</title>
        <authorList>
            <person name="Sedici K."/>
            <person name="Godart F."/>
            <person name="Aiese Cigliano R."/>
            <person name="Sanseverino W."/>
            <person name="Barakat M."/>
            <person name="Ortet P."/>
            <person name="Marechal E."/>
            <person name="Cagnac O."/>
            <person name="Amato A."/>
        </authorList>
    </citation>
    <scope>NUCLEOTIDE SEQUENCE [LARGE SCALE GENOMIC DNA]</scope>
</reference>
<evidence type="ECO:0000256" key="2">
    <source>
        <dbReference type="ARBA" id="ARBA00022737"/>
    </source>
</evidence>
<proteinExistence type="predicted"/>
<dbReference type="InterPro" id="IPR036322">
    <property type="entry name" value="WD40_repeat_dom_sf"/>
</dbReference>
<dbReference type="PANTHER" id="PTHR44324:SF4">
    <property type="entry name" value="WD40 REPEAT DOMAIN 95"/>
    <property type="match status" value="1"/>
</dbReference>
<dbReference type="PROSITE" id="PS50222">
    <property type="entry name" value="EF_HAND_2"/>
    <property type="match status" value="2"/>
</dbReference>
<dbReference type="InParanoid" id="A0A2R5G3L2"/>
<feature type="domain" description="EF-hand" evidence="7">
    <location>
        <begin position="247"/>
        <end position="282"/>
    </location>
</feature>
<feature type="region of interest" description="Disordered" evidence="5">
    <location>
        <begin position="100"/>
        <end position="202"/>
    </location>
</feature>
<keyword evidence="1 4" id="KW-0853">WD repeat</keyword>
<dbReference type="Proteomes" id="UP000241890">
    <property type="component" value="Unassembled WGS sequence"/>
</dbReference>
<dbReference type="PROSITE" id="PS00018">
    <property type="entry name" value="EF_HAND_1"/>
    <property type="match status" value="1"/>
</dbReference>
<dbReference type="CDD" id="cd00051">
    <property type="entry name" value="EFh"/>
    <property type="match status" value="1"/>
</dbReference>
<sequence length="1393" mass="154738">MRQNVFHELFGELSLVHVLESVHYNVSPSPVPLLRRQVASHRDLVRYLVIFGTLVVVVVVVIAILIPFSSRCAFTTAPSLFKGFAPSLALRRTAPKTGVANDATAAATWATSERKGSMAAEEDTEGKGQASAQHETQSRLVCFEECDDDGNGDGNNDRDKDKDGDEDEDEDDEENVQSVEQKKPTTKQHTASDMLENARGKGESNMISLDKLQELRLAFELADEDGGGGLDMEEFLNAFGHILGDNLSQRQLSNLFMKIDANSDGTVDWQEFTEFMLLENKGTELMEKEEIKCQYEPQEFEEPVENAKLHHTKRIISTRVLHDMGGVYATCSEDGSVRLWQATKKLAFARTITHNPERPIRNSRRASAGEDARAPGGGTLSTGARQKGKGKQKAPAAASESSNVSESVASSSSSPPPSPSKTSQLRPRESMCPVRYQRAAAPAWANDCCFMKESNTLAVATSDRVISFYDTSLGFDCVGRIRPLPNNPLALAYYQGPLSEGREVLACIDDIGFVHVWHLDPARWLFADTDVDIASRTRVPQGVNRYFRLRVHQDRGSKILIDDTIGAIVSCSSDGVIAFLDIERRRVLRRFQCHEKAVYDFAWIARNKLIASAGIERRILFWNPFTCAVNREINDPDEIDAPILGLCFNETEHQLIALNERNVARVWDLVTFYCVQQITFAGPGLKSLSGMVFDEHLQQLVVFDRELHVRHAKVVLPAARKSHQFPVTAALFNESFHQLVSAAGTEIHVWDVFTGSLSFRFLHPHDKENVTSVCFDTGGRRLFTGAHDGTIKVWNFNNGACLGEFTKTVNGEKPPLISITDAEQEVTSLACFTDIVEGNGYTVENTYLVATGWDRRVFIFKEKDRDVTESDLALPLPEHVEKAHQDDVNCVVYCGHNTIATAADDGRLLLWSLSSGFLKGRSGHTPSARLLMKPGAYEEHRAGAARRQLLYALDPGSSPFLPSGLQAAGAKKTSMTNCGLALACESEMDFDNDDEIEDADIGDYRRLVRQSTVAAPMRLDASLRARSNNMEAIMPDRRLGLERRATELGGFAKQAEIDFLASAAEKRRKRIQLRGVPRPDRLAIEGLVYLQRLNCLATSGADGFIRFWDHVHGKMLFELDGQHDAAASIAALATDKDTNAYLFAGDTSGIIKVWNLAHLDKGVALERAKFKLSSPRNEWQAHNETLVNIQYVRWSESVSSPLDLVVTTSTDCTVMLWTIDGASIGMFGQEHAWSLGSALSWAKRKTLIVHRAKKLGETVSVFHSNTTKLKSFESVERAHDRIRDEANEYRERNEVDGLAILRAKTRNKFKLNYMSDVRDRERFLQPDPTASMSSAQLLLLSAAKARRKGPREFAPKPSQRALLHRDQIMHRVSLPELAPVAARGPARSASALL</sequence>
<keyword evidence="6" id="KW-0472">Membrane</keyword>
<evidence type="ECO:0000313" key="9">
    <source>
        <dbReference type="Proteomes" id="UP000241890"/>
    </source>
</evidence>
<feature type="region of interest" description="Disordered" evidence="5">
    <location>
        <begin position="351"/>
        <end position="430"/>
    </location>
</feature>
<dbReference type="EMBL" id="BEYU01000013">
    <property type="protein sequence ID" value="GBG25627.1"/>
    <property type="molecule type" value="Genomic_DNA"/>
</dbReference>
<feature type="compositionally biased region" description="Low complexity" evidence="5">
    <location>
        <begin position="393"/>
        <end position="413"/>
    </location>
</feature>
<dbReference type="SUPFAM" id="SSF47473">
    <property type="entry name" value="EF-hand"/>
    <property type="match status" value="1"/>
</dbReference>
<feature type="repeat" description="WD" evidence="4">
    <location>
        <begin position="591"/>
        <end position="623"/>
    </location>
</feature>
<dbReference type="PROSITE" id="PS50294">
    <property type="entry name" value="WD_REPEATS_REGION"/>
    <property type="match status" value="1"/>
</dbReference>
<evidence type="ECO:0000259" key="7">
    <source>
        <dbReference type="PROSITE" id="PS50222"/>
    </source>
</evidence>
<keyword evidence="2" id="KW-0677">Repeat</keyword>
<comment type="caution">
    <text evidence="8">The sequence shown here is derived from an EMBL/GenBank/DDBJ whole genome shotgun (WGS) entry which is preliminary data.</text>
</comment>
<dbReference type="SUPFAM" id="SSF50978">
    <property type="entry name" value="WD40 repeat-like"/>
    <property type="match status" value="2"/>
</dbReference>
<evidence type="ECO:0000256" key="6">
    <source>
        <dbReference type="SAM" id="Phobius"/>
    </source>
</evidence>
<dbReference type="GO" id="GO:0005509">
    <property type="term" value="F:calcium ion binding"/>
    <property type="evidence" value="ECO:0007669"/>
    <property type="project" value="InterPro"/>
</dbReference>
<dbReference type="InterPro" id="IPR011992">
    <property type="entry name" value="EF-hand-dom_pair"/>
</dbReference>
<dbReference type="Pfam" id="PF00400">
    <property type="entry name" value="WD40"/>
    <property type="match status" value="4"/>
</dbReference>
<keyword evidence="6" id="KW-0812">Transmembrane</keyword>
<dbReference type="OrthoDB" id="195492at2759"/>
<evidence type="ECO:0000256" key="5">
    <source>
        <dbReference type="SAM" id="MobiDB-lite"/>
    </source>
</evidence>
<feature type="domain" description="EF-hand" evidence="7">
    <location>
        <begin position="210"/>
        <end position="245"/>
    </location>
</feature>
<organism evidence="8 9">
    <name type="scientific">Hondaea fermentalgiana</name>
    <dbReference type="NCBI Taxonomy" id="2315210"/>
    <lineage>
        <taxon>Eukaryota</taxon>
        <taxon>Sar</taxon>
        <taxon>Stramenopiles</taxon>
        <taxon>Bigyra</taxon>
        <taxon>Labyrinthulomycetes</taxon>
        <taxon>Thraustochytrida</taxon>
        <taxon>Thraustochytriidae</taxon>
        <taxon>Hondaea</taxon>
    </lineage>
</organism>
<dbReference type="InterPro" id="IPR015943">
    <property type="entry name" value="WD40/YVTN_repeat-like_dom_sf"/>
</dbReference>
<name>A0A2R5G3L2_9STRA</name>
<feature type="compositionally biased region" description="Acidic residues" evidence="5">
    <location>
        <begin position="164"/>
        <end position="175"/>
    </location>
</feature>
<dbReference type="SMART" id="SM00054">
    <property type="entry name" value="EFh"/>
    <property type="match status" value="2"/>
</dbReference>
<dbReference type="PROSITE" id="PS50082">
    <property type="entry name" value="WD_REPEATS_2"/>
    <property type="match status" value="3"/>
</dbReference>
<protein>
    <submittedName>
        <fullName evidence="8">WD repeat-containing protein 64</fullName>
    </submittedName>
</protein>
<dbReference type="Pfam" id="PF13499">
    <property type="entry name" value="EF-hand_7"/>
    <property type="match status" value="1"/>
</dbReference>
<dbReference type="SMART" id="SM00320">
    <property type="entry name" value="WD40"/>
    <property type="match status" value="12"/>
</dbReference>
<evidence type="ECO:0000256" key="3">
    <source>
        <dbReference type="ARBA" id="ARBA00022837"/>
    </source>
</evidence>
<dbReference type="SUPFAM" id="SSF75011">
    <property type="entry name" value="3-carboxy-cis,cis-mucoante lactonizing enzyme"/>
    <property type="match status" value="1"/>
</dbReference>
<feature type="transmembrane region" description="Helical" evidence="6">
    <location>
        <begin position="44"/>
        <end position="68"/>
    </location>
</feature>
<feature type="repeat" description="WD" evidence="4">
    <location>
        <begin position="763"/>
        <end position="804"/>
    </location>
</feature>
<dbReference type="PANTHER" id="PTHR44324">
    <property type="entry name" value="WD40 REPEAT DOMAIN 95"/>
    <property type="match status" value="1"/>
</dbReference>
<keyword evidence="3" id="KW-0106">Calcium</keyword>
<dbReference type="InterPro" id="IPR001680">
    <property type="entry name" value="WD40_rpt"/>
</dbReference>
<dbReference type="InterPro" id="IPR019775">
    <property type="entry name" value="WD40_repeat_CS"/>
</dbReference>
<keyword evidence="6" id="KW-1133">Transmembrane helix</keyword>
<dbReference type="PROSITE" id="PS00678">
    <property type="entry name" value="WD_REPEATS_1"/>
    <property type="match status" value="1"/>
</dbReference>
<dbReference type="Gene3D" id="2.130.10.10">
    <property type="entry name" value="YVTN repeat-like/Quinoprotein amine dehydrogenase"/>
    <property type="match status" value="4"/>
</dbReference>
<evidence type="ECO:0000313" key="8">
    <source>
        <dbReference type="EMBL" id="GBG25627.1"/>
    </source>
</evidence>
<accession>A0A2R5G3L2</accession>
<feature type="repeat" description="WD" evidence="4">
    <location>
        <begin position="881"/>
        <end position="916"/>
    </location>
</feature>
<dbReference type="InterPro" id="IPR018247">
    <property type="entry name" value="EF_Hand_1_Ca_BS"/>
</dbReference>
<evidence type="ECO:0000256" key="1">
    <source>
        <dbReference type="ARBA" id="ARBA00022574"/>
    </source>
</evidence>
<gene>
    <name evidence="8" type="ORF">FCC1311_018462</name>
</gene>
<dbReference type="Gene3D" id="1.10.238.10">
    <property type="entry name" value="EF-hand"/>
    <property type="match status" value="1"/>
</dbReference>
<feature type="compositionally biased region" description="Polar residues" evidence="5">
    <location>
        <begin position="130"/>
        <end position="139"/>
    </location>
</feature>
<evidence type="ECO:0000256" key="4">
    <source>
        <dbReference type="PROSITE-ProRule" id="PRU00221"/>
    </source>
</evidence>